<comment type="caution">
    <text evidence="2">The sequence shown here is derived from an EMBL/GenBank/DDBJ whole genome shotgun (WGS) entry which is preliminary data.</text>
</comment>
<dbReference type="EMBL" id="VYYT01000101">
    <property type="protein sequence ID" value="KAK2770146.1"/>
    <property type="molecule type" value="Genomic_DNA"/>
</dbReference>
<gene>
    <name evidence="2" type="ORF">CKAH01_04489</name>
</gene>
<sequence>MSLSSSPSHPIPAARTSQIKRSWGHPSGSQNRLENGWLGGARSTPVRRRGWSVPSTSVNQLPYQERSMDLWPRRRAPLVLQYPGDNPRLGRLGHAAKCSAKPPIYCGSPPPTCVVVGDVPVRHSPVPRLGAERQDMSSTLGRASVATSCWYAIPPCLPRESKVRPEVLLQRARLGNLSAGSLEAVGKGLSRFAAAAAGLCVFSFAGIGERPTSGRLPSFPTAMLRAPIADKMR</sequence>
<proteinExistence type="predicted"/>
<organism evidence="2 3">
    <name type="scientific">Colletotrichum kahawae</name>
    <name type="common">Coffee berry disease fungus</name>
    <dbReference type="NCBI Taxonomy" id="34407"/>
    <lineage>
        <taxon>Eukaryota</taxon>
        <taxon>Fungi</taxon>
        <taxon>Dikarya</taxon>
        <taxon>Ascomycota</taxon>
        <taxon>Pezizomycotina</taxon>
        <taxon>Sordariomycetes</taxon>
        <taxon>Hypocreomycetidae</taxon>
        <taxon>Glomerellales</taxon>
        <taxon>Glomerellaceae</taxon>
        <taxon>Colletotrichum</taxon>
        <taxon>Colletotrichum gloeosporioides species complex</taxon>
    </lineage>
</organism>
<name>A0AAE0D820_COLKA</name>
<accession>A0AAE0D820</accession>
<keyword evidence="3" id="KW-1185">Reference proteome</keyword>
<reference evidence="2" key="1">
    <citation type="submission" date="2023-02" db="EMBL/GenBank/DDBJ databases">
        <title>Colletotrichum kahawae CIFC_Que2 genome sequencing and assembly.</title>
        <authorList>
            <person name="Baroncelli R."/>
        </authorList>
    </citation>
    <scope>NUCLEOTIDE SEQUENCE</scope>
    <source>
        <strain evidence="2">CIFC_Que2</strain>
    </source>
</reference>
<evidence type="ECO:0000313" key="2">
    <source>
        <dbReference type="EMBL" id="KAK2770146.1"/>
    </source>
</evidence>
<evidence type="ECO:0000313" key="3">
    <source>
        <dbReference type="Proteomes" id="UP001281614"/>
    </source>
</evidence>
<evidence type="ECO:0000256" key="1">
    <source>
        <dbReference type="SAM" id="MobiDB-lite"/>
    </source>
</evidence>
<dbReference type="Proteomes" id="UP001281614">
    <property type="component" value="Unassembled WGS sequence"/>
</dbReference>
<feature type="region of interest" description="Disordered" evidence="1">
    <location>
        <begin position="1"/>
        <end position="54"/>
    </location>
</feature>
<dbReference type="AlphaFoldDB" id="A0AAE0D820"/>
<protein>
    <submittedName>
        <fullName evidence="2">Uncharacterized protein</fullName>
    </submittedName>
</protein>